<evidence type="ECO:0000256" key="2">
    <source>
        <dbReference type="SAM" id="Phobius"/>
    </source>
</evidence>
<dbReference type="Proteomes" id="UP001195724">
    <property type="component" value="Unassembled WGS sequence"/>
</dbReference>
<protein>
    <submittedName>
        <fullName evidence="4">Uncharacterized protein</fullName>
    </submittedName>
</protein>
<keyword evidence="2" id="KW-1133">Transmembrane helix</keyword>
<dbReference type="RefSeq" id="WP_204841126.1">
    <property type="nucleotide sequence ID" value="NZ_JAFBCL010000001.1"/>
</dbReference>
<gene>
    <name evidence="4" type="ORF">J7S33_05170</name>
    <name evidence="3" type="ORF">JOE68_000976</name>
</gene>
<feature type="transmembrane region" description="Helical" evidence="2">
    <location>
        <begin position="33"/>
        <end position="50"/>
    </location>
</feature>
<dbReference type="AlphaFoldDB" id="A0A8T8I0X8"/>
<dbReference type="Proteomes" id="UP000671828">
    <property type="component" value="Chromosome"/>
</dbReference>
<evidence type="ECO:0000256" key="1">
    <source>
        <dbReference type="SAM" id="MobiDB-lite"/>
    </source>
</evidence>
<evidence type="ECO:0000313" key="5">
    <source>
        <dbReference type="Proteomes" id="UP000671828"/>
    </source>
</evidence>
<reference evidence="3 6" key="1">
    <citation type="submission" date="2021-01" db="EMBL/GenBank/DDBJ databases">
        <title>Sequencing the genomes of 1000 actinobacteria strains.</title>
        <authorList>
            <person name="Klenk H.-P."/>
        </authorList>
    </citation>
    <scope>NUCLEOTIDE SEQUENCE [LARGE SCALE GENOMIC DNA]</scope>
    <source>
        <strain evidence="3 6">DSM 44581</strain>
    </source>
</reference>
<keyword evidence="2" id="KW-0472">Membrane</keyword>
<evidence type="ECO:0000313" key="4">
    <source>
        <dbReference type="EMBL" id="QTR04321.1"/>
    </source>
</evidence>
<reference evidence="4" key="2">
    <citation type="submission" date="2021-04" db="EMBL/GenBank/DDBJ databases">
        <title>Saccharothrix algeriensis WGS.</title>
        <authorList>
            <person name="Stuskova K."/>
            <person name="Hakalova E."/>
            <person name="Tebbal A.B."/>
            <person name="Eichmeier A."/>
        </authorList>
    </citation>
    <scope>NUCLEOTIDE SEQUENCE</scope>
    <source>
        <strain evidence="4">NRRL B-24137</strain>
    </source>
</reference>
<keyword evidence="6" id="KW-1185">Reference proteome</keyword>
<evidence type="ECO:0000313" key="6">
    <source>
        <dbReference type="Proteomes" id="UP001195724"/>
    </source>
</evidence>
<organism evidence="4 5">
    <name type="scientific">Saccharothrix algeriensis</name>
    <dbReference type="NCBI Taxonomy" id="173560"/>
    <lineage>
        <taxon>Bacteria</taxon>
        <taxon>Bacillati</taxon>
        <taxon>Actinomycetota</taxon>
        <taxon>Actinomycetes</taxon>
        <taxon>Pseudonocardiales</taxon>
        <taxon>Pseudonocardiaceae</taxon>
        <taxon>Saccharothrix</taxon>
    </lineage>
</organism>
<dbReference type="EMBL" id="JAFBCL010000001">
    <property type="protein sequence ID" value="MBM7810111.1"/>
    <property type="molecule type" value="Genomic_DNA"/>
</dbReference>
<keyword evidence="2" id="KW-0812">Transmembrane</keyword>
<dbReference type="EMBL" id="CP072788">
    <property type="protein sequence ID" value="QTR04321.1"/>
    <property type="molecule type" value="Genomic_DNA"/>
</dbReference>
<sequence length="133" mass="14047">MRKEAPARSTAGKNATGKGGDTGTKPRVSRAQLLALVVGTLQVLAALVPVLPLSQAHHTLHLCTGLAGVVLAWKHEHARLYGVALLLLYGKLLFDDMNASTTWLQLPTLDTVAYGRSAVAGLVITFVPASGRR</sequence>
<evidence type="ECO:0000313" key="3">
    <source>
        <dbReference type="EMBL" id="MBM7810111.1"/>
    </source>
</evidence>
<name>A0A8T8I0X8_9PSEU</name>
<feature type="transmembrane region" description="Helical" evidence="2">
    <location>
        <begin position="114"/>
        <end position="131"/>
    </location>
</feature>
<feature type="region of interest" description="Disordered" evidence="1">
    <location>
        <begin position="1"/>
        <end position="25"/>
    </location>
</feature>
<accession>A0A8T8I0X8</accession>
<proteinExistence type="predicted"/>